<evidence type="ECO:0000259" key="2">
    <source>
        <dbReference type="Pfam" id="PF00561"/>
    </source>
</evidence>
<dbReference type="Proteomes" id="UP000325122">
    <property type="component" value="Unassembled WGS sequence"/>
</dbReference>
<dbReference type="PANTHER" id="PTHR43329">
    <property type="entry name" value="EPOXIDE HYDROLASE"/>
    <property type="match status" value="1"/>
</dbReference>
<keyword evidence="1 3" id="KW-0378">Hydrolase</keyword>
<name>A0A5M6ZH54_9PROT</name>
<dbReference type="InterPro" id="IPR000073">
    <property type="entry name" value="AB_hydrolase_1"/>
</dbReference>
<accession>A0A5M6ZH54</accession>
<evidence type="ECO:0000313" key="3">
    <source>
        <dbReference type="EMBL" id="KAA5804102.1"/>
    </source>
</evidence>
<dbReference type="Pfam" id="PF00561">
    <property type="entry name" value="Abhydrolase_1"/>
    <property type="match status" value="1"/>
</dbReference>
<organism evidence="3 4">
    <name type="scientific">Alkalicaulis satelles</name>
    <dbReference type="NCBI Taxonomy" id="2609175"/>
    <lineage>
        <taxon>Bacteria</taxon>
        <taxon>Pseudomonadati</taxon>
        <taxon>Pseudomonadota</taxon>
        <taxon>Alphaproteobacteria</taxon>
        <taxon>Maricaulales</taxon>
        <taxon>Maricaulaceae</taxon>
        <taxon>Alkalicaulis</taxon>
    </lineage>
</organism>
<dbReference type="EMBL" id="VWOJ01000002">
    <property type="protein sequence ID" value="KAA5804102.1"/>
    <property type="molecule type" value="Genomic_DNA"/>
</dbReference>
<gene>
    <name evidence="3" type="ORF">F1654_06615</name>
</gene>
<dbReference type="GO" id="GO:0016787">
    <property type="term" value="F:hydrolase activity"/>
    <property type="evidence" value="ECO:0007669"/>
    <property type="project" value="UniProtKB-KW"/>
</dbReference>
<sequence>MPPARRIRAGDITLSVHEAGPQDGLPVLLLHGWPDLALSWAAQMRDLSQAGFRVIAPDLRGFGGSDAPHDIAAYGIDAMCADIENLLDALGIERAVIAGHDWGGIIMWQAACLIAHRFLGAIGVNTPHLPRSSTPPLEVFREQGGEEHYIVRFQDEAADELFAGREDDFFAFSFAPPPPSGDMAKLPASMTHLPLRFDRFVARGGLKSEEDCVIGPDLRAQYAQAYRRSGFRGGLNLYRNFNANWARMGGVDHRLSMPCLMISAECDFMLPPKLTAWMPALCADLERHVIEDIGHWTMAEAPETLSALMLDWLQRRFIKAQAG</sequence>
<comment type="caution">
    <text evidence="3">The sequence shown here is derived from an EMBL/GenBank/DDBJ whole genome shotgun (WGS) entry which is preliminary data.</text>
</comment>
<dbReference type="PRINTS" id="PR00412">
    <property type="entry name" value="EPOXHYDRLASE"/>
</dbReference>
<proteinExistence type="predicted"/>
<dbReference type="PRINTS" id="PR00111">
    <property type="entry name" value="ABHYDROLASE"/>
</dbReference>
<dbReference type="SUPFAM" id="SSF53474">
    <property type="entry name" value="alpha/beta-Hydrolases"/>
    <property type="match status" value="1"/>
</dbReference>
<reference evidence="3 4" key="1">
    <citation type="submission" date="2019-09" db="EMBL/GenBank/DDBJ databases">
        <authorList>
            <person name="Kevbrin V."/>
            <person name="Grouzdev D.S."/>
        </authorList>
    </citation>
    <scope>NUCLEOTIDE SEQUENCE [LARGE SCALE GENOMIC DNA]</scope>
    <source>
        <strain evidence="3 4">G-192</strain>
    </source>
</reference>
<dbReference type="AlphaFoldDB" id="A0A5M6ZH54"/>
<evidence type="ECO:0000313" key="4">
    <source>
        <dbReference type="Proteomes" id="UP000325122"/>
    </source>
</evidence>
<dbReference type="InterPro" id="IPR000639">
    <property type="entry name" value="Epox_hydrolase-like"/>
</dbReference>
<dbReference type="InterPro" id="IPR029058">
    <property type="entry name" value="AB_hydrolase_fold"/>
</dbReference>
<protein>
    <submittedName>
        <fullName evidence="3">Alpha/beta hydrolase</fullName>
    </submittedName>
</protein>
<dbReference type="Gene3D" id="3.40.50.1820">
    <property type="entry name" value="alpha/beta hydrolase"/>
    <property type="match status" value="1"/>
</dbReference>
<feature type="domain" description="AB hydrolase-1" evidence="2">
    <location>
        <begin position="26"/>
        <end position="301"/>
    </location>
</feature>
<evidence type="ECO:0000256" key="1">
    <source>
        <dbReference type="ARBA" id="ARBA00022801"/>
    </source>
</evidence>
<keyword evidence="4" id="KW-1185">Reference proteome</keyword>